<feature type="domain" description="DUF7591" evidence="3">
    <location>
        <begin position="239"/>
        <end position="338"/>
    </location>
</feature>
<protein>
    <recommendedName>
        <fullName evidence="7">CUB-like domain-containing protein</fullName>
    </recommendedName>
</protein>
<dbReference type="HOGENOM" id="CLU_414024_0_0_1"/>
<feature type="domain" description="CUB-like" evidence="2">
    <location>
        <begin position="341"/>
        <end position="454"/>
    </location>
</feature>
<feature type="chain" id="PRO_5003404534" description="CUB-like domain-containing protein" evidence="1">
    <location>
        <begin position="20"/>
        <end position="663"/>
    </location>
</feature>
<dbReference type="PANTHER" id="PTHR47155:SF3">
    <property type="entry name" value="CUB-LIKE DOMAIN-CONTAINING PROTEIN"/>
    <property type="match status" value="1"/>
</dbReference>
<evidence type="ECO:0000259" key="3">
    <source>
        <dbReference type="Pfam" id="PF24511"/>
    </source>
</evidence>
<evidence type="ECO:0000313" key="6">
    <source>
        <dbReference type="Proteomes" id="UP000008068"/>
    </source>
</evidence>
<gene>
    <name evidence="5" type="ORF">CAEBREN_01187</name>
</gene>
<proteinExistence type="predicted"/>
<dbReference type="AlphaFoldDB" id="G0N5B4"/>
<dbReference type="InterPro" id="IPR056013">
    <property type="entry name" value="DUF7591"/>
</dbReference>
<evidence type="ECO:0000256" key="1">
    <source>
        <dbReference type="SAM" id="SignalP"/>
    </source>
</evidence>
<dbReference type="InterPro" id="IPR003366">
    <property type="entry name" value="CUB-like_dom"/>
</dbReference>
<feature type="signal peptide" evidence="1">
    <location>
        <begin position="1"/>
        <end position="19"/>
    </location>
</feature>
<keyword evidence="1" id="KW-0732">Signal</keyword>
<evidence type="ECO:0000313" key="5">
    <source>
        <dbReference type="EMBL" id="EGT52985.1"/>
    </source>
</evidence>
<keyword evidence="6" id="KW-1185">Reference proteome</keyword>
<dbReference type="Pfam" id="PF24512">
    <property type="entry name" value="DUF7592"/>
    <property type="match status" value="1"/>
</dbReference>
<dbReference type="InParanoid" id="G0N5B4"/>
<dbReference type="PANTHER" id="PTHR47155">
    <property type="entry name" value="DOWNSTREAM OF DAF-16 (REGULATED BY DAF-16)-RELATED"/>
    <property type="match status" value="1"/>
</dbReference>
<dbReference type="Pfam" id="PF24511">
    <property type="entry name" value="DUF7591"/>
    <property type="match status" value="2"/>
</dbReference>
<feature type="domain" description="DUF7591" evidence="3">
    <location>
        <begin position="561"/>
        <end position="660"/>
    </location>
</feature>
<dbReference type="Proteomes" id="UP000008068">
    <property type="component" value="Unassembled WGS sequence"/>
</dbReference>
<name>G0N5B4_CAEBE</name>
<dbReference type="EMBL" id="GL379839">
    <property type="protein sequence ID" value="EGT52985.1"/>
    <property type="molecule type" value="Genomic_DNA"/>
</dbReference>
<dbReference type="eggNOG" id="ENOG502R0YW">
    <property type="taxonomic scope" value="Eukaryota"/>
</dbReference>
<feature type="domain" description="DUF7592" evidence="4">
    <location>
        <begin position="145"/>
        <end position="221"/>
    </location>
</feature>
<evidence type="ECO:0000259" key="2">
    <source>
        <dbReference type="Pfam" id="PF02408"/>
    </source>
</evidence>
<accession>G0N5B4</accession>
<evidence type="ECO:0008006" key="7">
    <source>
        <dbReference type="Google" id="ProtNLM"/>
    </source>
</evidence>
<evidence type="ECO:0000259" key="4">
    <source>
        <dbReference type="Pfam" id="PF24512"/>
    </source>
</evidence>
<reference evidence="6" key="1">
    <citation type="submission" date="2011-07" db="EMBL/GenBank/DDBJ databases">
        <authorList>
            <consortium name="Caenorhabditis brenneri Sequencing and Analysis Consortium"/>
            <person name="Wilson R.K."/>
        </authorList>
    </citation>
    <scope>NUCLEOTIDE SEQUENCE [LARGE SCALE GENOMIC DNA]</scope>
    <source>
        <strain evidence="6">PB2801</strain>
    </source>
</reference>
<dbReference type="InterPro" id="IPR056014">
    <property type="entry name" value="DUF7592"/>
</dbReference>
<feature type="domain" description="CUB-like" evidence="2">
    <location>
        <begin position="18"/>
        <end position="134"/>
    </location>
</feature>
<organism evidence="6">
    <name type="scientific">Caenorhabditis brenneri</name>
    <name type="common">Nematode worm</name>
    <dbReference type="NCBI Taxonomy" id="135651"/>
    <lineage>
        <taxon>Eukaryota</taxon>
        <taxon>Metazoa</taxon>
        <taxon>Ecdysozoa</taxon>
        <taxon>Nematoda</taxon>
        <taxon>Chromadorea</taxon>
        <taxon>Rhabditida</taxon>
        <taxon>Rhabditina</taxon>
        <taxon>Rhabditomorpha</taxon>
        <taxon>Rhabditoidea</taxon>
        <taxon>Rhabditidae</taxon>
        <taxon>Peloderinae</taxon>
        <taxon>Caenorhabditis</taxon>
    </lineage>
</organism>
<dbReference type="Pfam" id="PF02408">
    <property type="entry name" value="CUB_2"/>
    <property type="match status" value="2"/>
</dbReference>
<sequence>MYTSVFIFFVLFSAVYSDANKCSSGDLIQRPNNGYPIYWPALWNENEPAPQLAGNQYCSWYIDIPSGYYAQLIIRAKTGDNSSSFQITDSSGLKYNIDHEKEEPWYFPSGSISISIHTNAPATFALKVSWAQYPATTIAGGIGTSPLIVNITKDAFGAQYNAVTGLSLLAFPADLKNYYSLRSTLVFEGNDYNGRFVSNLYEMYKTHNQWMSNGAYIYVVNVEASNVLNQLLIQEAGYTKDLNPYHELNCAPSSTCSKSIHGGNSKSGFVYVGNQTQTLLDITIDYNATLSVYHGSQNSAGYYKSYAGSTIRSLLPLPFNGKVVQYIVSSGKSMFTFKLSECQSTSIYRPDNGAPVYWPRTWNENQTAPHLAPNQNCYFYLSNTNQKGYYMRLIVRSKSGDSSSKFTITDSSGVVYNISHEKEDPWFFPDQSLTIIVYTSSRSEFAFKVEWNLFPQKTQHNAAIGINPVVVNITNDVYAAEFYSVIGCSLLAFPADVNNYYSLRSTLVYEGQDYNGRYVSTLYDIYKTHTQWMSNAGNIYVINVEARSVLDQLLVQEAGYTVDLKPYQELSCARSSTCSKTLKGGKSKSGLAYAGNQTQTLLDITMDYNATLSVYYGSQNSNGFYRSYNGSTIRSQLPLPFIGKVVQYIVSSGTTMFTFKLSG</sequence>
<dbReference type="STRING" id="135651.G0N5B4"/>